<evidence type="ECO:0000259" key="7">
    <source>
        <dbReference type="PROSITE" id="PS51733"/>
    </source>
</evidence>
<evidence type="ECO:0000256" key="5">
    <source>
        <dbReference type="ARBA" id="ARBA00047846"/>
    </source>
</evidence>
<keyword evidence="4 6" id="KW-0092">Biotin</keyword>
<name>A0A1A9K6E4_9PSED</name>
<keyword evidence="6" id="KW-0678">Repressor</keyword>
<dbReference type="InterPro" id="IPR045864">
    <property type="entry name" value="aa-tRNA-synth_II/BPL/LPL"/>
</dbReference>
<evidence type="ECO:0000256" key="2">
    <source>
        <dbReference type="ARBA" id="ARBA00022741"/>
    </source>
</evidence>
<evidence type="ECO:0000256" key="1">
    <source>
        <dbReference type="ARBA" id="ARBA00022598"/>
    </source>
</evidence>
<dbReference type="PANTHER" id="PTHR12835">
    <property type="entry name" value="BIOTIN PROTEIN LIGASE"/>
    <property type="match status" value="1"/>
</dbReference>
<comment type="catalytic activity">
    <reaction evidence="5 6">
        <text>biotin + L-lysyl-[protein] + ATP = N(6)-biotinyl-L-lysyl-[protein] + AMP + diphosphate + H(+)</text>
        <dbReference type="Rhea" id="RHEA:11756"/>
        <dbReference type="Rhea" id="RHEA-COMP:9752"/>
        <dbReference type="Rhea" id="RHEA-COMP:10505"/>
        <dbReference type="ChEBI" id="CHEBI:15378"/>
        <dbReference type="ChEBI" id="CHEBI:29969"/>
        <dbReference type="ChEBI" id="CHEBI:30616"/>
        <dbReference type="ChEBI" id="CHEBI:33019"/>
        <dbReference type="ChEBI" id="CHEBI:57586"/>
        <dbReference type="ChEBI" id="CHEBI:83144"/>
        <dbReference type="ChEBI" id="CHEBI:456215"/>
        <dbReference type="EC" id="6.3.4.15"/>
    </reaction>
</comment>
<reference evidence="9" key="2">
    <citation type="submission" date="2023-03" db="EMBL/GenBank/DDBJ databases">
        <title>Draft assemblies of triclosan tolerant bacteria isolated from returned activated sludge.</title>
        <authorList>
            <person name="Van Hamelsveld S."/>
        </authorList>
    </citation>
    <scope>NUCLEOTIDE SEQUENCE</scope>
    <source>
        <strain evidence="9">GW210015_S63</strain>
    </source>
</reference>
<dbReference type="Pfam" id="PF02237">
    <property type="entry name" value="BPL_C"/>
    <property type="match status" value="1"/>
</dbReference>
<dbReference type="CDD" id="cd16442">
    <property type="entry name" value="BPL"/>
    <property type="match status" value="1"/>
</dbReference>
<dbReference type="InterPro" id="IPR004143">
    <property type="entry name" value="BPL_LPL_catalytic"/>
</dbReference>
<dbReference type="Pfam" id="PF03099">
    <property type="entry name" value="BPL_LplA_LipB"/>
    <property type="match status" value="1"/>
</dbReference>
<dbReference type="Proteomes" id="UP001220662">
    <property type="component" value="Unassembled WGS sequence"/>
</dbReference>
<feature type="binding site" evidence="6">
    <location>
        <position position="176"/>
    </location>
    <ligand>
        <name>biotin</name>
        <dbReference type="ChEBI" id="CHEBI:57586"/>
    </ligand>
</feature>
<evidence type="ECO:0000313" key="10">
    <source>
        <dbReference type="Proteomes" id="UP000077748"/>
    </source>
</evidence>
<dbReference type="InterPro" id="IPR003142">
    <property type="entry name" value="BPL_C"/>
</dbReference>
<dbReference type="EC" id="6.3.4.15" evidence="6"/>
<feature type="binding site" evidence="6">
    <location>
        <begin position="109"/>
        <end position="111"/>
    </location>
    <ligand>
        <name>biotin</name>
        <dbReference type="ChEBI" id="CHEBI:57586"/>
    </ligand>
</feature>
<dbReference type="SUPFAM" id="SSF50037">
    <property type="entry name" value="C-terminal domain of transcriptional repressors"/>
    <property type="match status" value="1"/>
</dbReference>
<dbReference type="RefSeq" id="WP_043318886.1">
    <property type="nucleotide sequence ID" value="NZ_CP015878.1"/>
</dbReference>
<evidence type="ECO:0000313" key="8">
    <source>
        <dbReference type="EMBL" id="ANI13122.1"/>
    </source>
</evidence>
<evidence type="ECO:0000256" key="6">
    <source>
        <dbReference type="HAMAP-Rule" id="MF_00978"/>
    </source>
</evidence>
<proteinExistence type="inferred from homology"/>
<gene>
    <name evidence="6 9" type="primary">birA</name>
    <name evidence="8" type="ORF">A9C11_03605</name>
    <name evidence="9" type="ORF">P3W55_02200</name>
</gene>
<dbReference type="GO" id="GO:0004077">
    <property type="term" value="F:biotin--[biotin carboxyl-carrier protein] ligase activity"/>
    <property type="evidence" value="ECO:0007669"/>
    <property type="project" value="UniProtKB-UniRule"/>
</dbReference>
<feature type="DNA-binding region" description="H-T-H motif" evidence="6">
    <location>
        <begin position="16"/>
        <end position="35"/>
    </location>
</feature>
<dbReference type="GO" id="GO:0003677">
    <property type="term" value="F:DNA binding"/>
    <property type="evidence" value="ECO:0007669"/>
    <property type="project" value="UniProtKB-UniRule"/>
</dbReference>
<dbReference type="InterPro" id="IPR013196">
    <property type="entry name" value="HTH_11"/>
</dbReference>
<dbReference type="InterPro" id="IPR036390">
    <property type="entry name" value="WH_DNA-bd_sf"/>
</dbReference>
<evidence type="ECO:0000256" key="4">
    <source>
        <dbReference type="ARBA" id="ARBA00023267"/>
    </source>
</evidence>
<dbReference type="PANTHER" id="PTHR12835:SF5">
    <property type="entry name" value="BIOTIN--PROTEIN LIGASE"/>
    <property type="match status" value="1"/>
</dbReference>
<comment type="function">
    <text evidence="6">Acts both as a biotin--[acetyl-CoA-carboxylase] ligase and a biotin-operon repressor. In the presence of ATP, BirA activates biotin to form the BirA-biotinyl-5'-adenylate (BirA-bio-5'-AMP or holoBirA) complex. HoloBirA can either transfer the biotinyl moiety to the biotin carboxyl carrier protein (BCCP) subunit of acetyl-CoA carboxylase, or bind to the biotin operator site and inhibit transcription of the operon.</text>
</comment>
<reference evidence="8 10" key="1">
    <citation type="submission" date="2016-05" db="EMBL/GenBank/DDBJ databases">
        <title>Genome Sequence of Pseudomonas citronellolis Strain SJTE-3, an Estrogens and Persistent Organic Pollutants degradation strain.</title>
        <authorList>
            <person name="Liang R."/>
        </authorList>
    </citation>
    <scope>NUCLEOTIDE SEQUENCE [LARGE SCALE GENOMIC DNA]</scope>
    <source>
        <strain evidence="8 10">SJTE-3</strain>
    </source>
</reference>
<accession>A0A1A9K6E4</accession>
<dbReference type="Gene3D" id="3.30.930.10">
    <property type="entry name" value="Bira Bifunctional Protein, Domain 2"/>
    <property type="match status" value="1"/>
</dbReference>
<organism evidence="8 10">
    <name type="scientific">Pseudomonas citronellolis</name>
    <dbReference type="NCBI Taxonomy" id="53408"/>
    <lineage>
        <taxon>Bacteria</taxon>
        <taxon>Pseudomonadati</taxon>
        <taxon>Pseudomonadota</taxon>
        <taxon>Gammaproteobacteria</taxon>
        <taxon>Pseudomonadales</taxon>
        <taxon>Pseudomonadaceae</taxon>
        <taxon>Pseudomonas</taxon>
    </lineage>
</organism>
<evidence type="ECO:0000313" key="9">
    <source>
        <dbReference type="EMBL" id="MDF3840515.1"/>
    </source>
</evidence>
<dbReference type="AlphaFoldDB" id="A0A1A9K6E4"/>
<dbReference type="NCBIfam" id="NF008848">
    <property type="entry name" value="PRK11886.1-3"/>
    <property type="match status" value="1"/>
</dbReference>
<dbReference type="GO" id="GO:0005737">
    <property type="term" value="C:cytoplasm"/>
    <property type="evidence" value="ECO:0007669"/>
    <property type="project" value="TreeGrafter"/>
</dbReference>
<comment type="similarity">
    <text evidence="6">Belongs to the biotin--protein ligase family.</text>
</comment>
<feature type="domain" description="BPL/LPL catalytic" evidence="7">
    <location>
        <begin position="60"/>
        <end position="246"/>
    </location>
</feature>
<keyword evidence="2 6" id="KW-0547">Nucleotide-binding</keyword>
<keyword evidence="6" id="KW-0238">DNA-binding</keyword>
<dbReference type="InterPro" id="IPR004408">
    <property type="entry name" value="Biotin_CoA_COase_ligase"/>
</dbReference>
<dbReference type="EMBL" id="JARJLR010000043">
    <property type="protein sequence ID" value="MDF3840515.1"/>
    <property type="molecule type" value="Genomic_DNA"/>
</dbReference>
<dbReference type="Pfam" id="PF08279">
    <property type="entry name" value="HTH_11"/>
    <property type="match status" value="1"/>
</dbReference>
<feature type="binding site" evidence="6">
    <location>
        <begin position="81"/>
        <end position="83"/>
    </location>
    <ligand>
        <name>biotin</name>
        <dbReference type="ChEBI" id="CHEBI:57586"/>
    </ligand>
</feature>
<feature type="binding site" evidence="6">
    <location>
        <position position="105"/>
    </location>
    <ligand>
        <name>biotin</name>
        <dbReference type="ChEBI" id="CHEBI:57586"/>
    </ligand>
</feature>
<dbReference type="GO" id="GO:0005524">
    <property type="term" value="F:ATP binding"/>
    <property type="evidence" value="ECO:0007669"/>
    <property type="project" value="UniProtKB-UniRule"/>
</dbReference>
<dbReference type="Gene3D" id="1.10.10.10">
    <property type="entry name" value="Winged helix-like DNA-binding domain superfamily/Winged helix DNA-binding domain"/>
    <property type="match status" value="1"/>
</dbReference>
<dbReference type="Proteomes" id="UP000077748">
    <property type="component" value="Chromosome"/>
</dbReference>
<dbReference type="SUPFAM" id="SSF55681">
    <property type="entry name" value="Class II aaRS and biotin synthetases"/>
    <property type="match status" value="1"/>
</dbReference>
<dbReference type="NCBIfam" id="TIGR00121">
    <property type="entry name" value="birA_ligase"/>
    <property type="match status" value="1"/>
</dbReference>
<sequence>MQTLLKLLGDGRFHSGEELGAALGVSRSAVWKRLQGLESEFGLEVQSVRGRGYRLAEPLVAIDPQQVRAPWPLDVLFSVDSTNAEVMRRLDAGAATPFAVVAERQTAGRGRRGRAWVSPFGANLYCTLGISVRGGPKELEGLSLVVGLAVVRAIQSLGIAGVGLKWPNDILLDGKKLAGILLELTGDPADLCSVAIGIGINVNMRAAEGIDQPWTSLREAAGRPVDRNELLAALSRELEWHLARHREQGFAASQREWESFHLWQGREVVLSTAAKHIVGRALGIDEQGALRLEVDGVESRFSGGELSLRLSDDS</sequence>
<dbReference type="PROSITE" id="PS51733">
    <property type="entry name" value="BPL_LPL_CATALYTIC"/>
    <property type="match status" value="1"/>
</dbReference>
<dbReference type="InterPro" id="IPR036388">
    <property type="entry name" value="WH-like_DNA-bd_sf"/>
</dbReference>
<dbReference type="InterPro" id="IPR008988">
    <property type="entry name" value="Transcriptional_repressor_C"/>
</dbReference>
<dbReference type="SUPFAM" id="SSF46785">
    <property type="entry name" value="Winged helix' DNA-binding domain"/>
    <property type="match status" value="1"/>
</dbReference>
<evidence type="ECO:0000256" key="3">
    <source>
        <dbReference type="ARBA" id="ARBA00022840"/>
    </source>
</evidence>
<dbReference type="EMBL" id="CP015878">
    <property type="protein sequence ID" value="ANI13122.1"/>
    <property type="molecule type" value="Genomic_DNA"/>
</dbReference>
<protein>
    <recommendedName>
        <fullName evidence="6">Bifunctional ligase/repressor BirA</fullName>
    </recommendedName>
    <alternativeName>
        <fullName evidence="6">Biotin operon repressor</fullName>
    </alternativeName>
    <alternativeName>
        <fullName evidence="6">Biotin--[acetyl-CoA-carboxylase] ligase</fullName>
        <ecNumber evidence="6">6.3.4.15</ecNumber>
    </alternativeName>
    <alternativeName>
        <fullName evidence="6">Biotin--protein ligase</fullName>
    </alternativeName>
    <alternativeName>
        <fullName evidence="6">Biotin-[acetyl-CoA carboxylase] synthetase</fullName>
    </alternativeName>
</protein>
<keyword evidence="6" id="KW-0804">Transcription</keyword>
<keyword evidence="6" id="KW-0805">Transcription regulation</keyword>
<dbReference type="Gene3D" id="2.30.30.100">
    <property type="match status" value="1"/>
</dbReference>
<keyword evidence="1 6" id="KW-0436">Ligase</keyword>
<dbReference type="InterPro" id="IPR030855">
    <property type="entry name" value="Bifunct_BirA"/>
</dbReference>
<dbReference type="HAMAP" id="MF_00978">
    <property type="entry name" value="Bifunct_BirA"/>
    <property type="match status" value="1"/>
</dbReference>
<dbReference type="GO" id="GO:0006355">
    <property type="term" value="P:regulation of DNA-templated transcription"/>
    <property type="evidence" value="ECO:0007669"/>
    <property type="project" value="UniProtKB-UniRule"/>
</dbReference>
<keyword evidence="3 6" id="KW-0067">ATP-binding</keyword>